<dbReference type="NCBIfam" id="NF001454">
    <property type="entry name" value="PRK00315.1"/>
    <property type="match status" value="1"/>
</dbReference>
<proteinExistence type="inferred from homology"/>
<keyword evidence="3 11" id="KW-0633">Potassium transport</keyword>
<feature type="transmembrane region" description="Helical" evidence="11">
    <location>
        <begin position="21"/>
        <end position="42"/>
    </location>
</feature>
<evidence type="ECO:0000256" key="8">
    <source>
        <dbReference type="ARBA" id="ARBA00022989"/>
    </source>
</evidence>
<dbReference type="PANTHER" id="PTHR30042:SF2">
    <property type="entry name" value="POTASSIUM-TRANSPORTING ATPASE KDPC SUBUNIT"/>
    <property type="match status" value="1"/>
</dbReference>
<comment type="caution">
    <text evidence="12">The sequence shown here is derived from an EMBL/GenBank/DDBJ whole genome shotgun (WGS) entry which is preliminary data.</text>
</comment>
<reference evidence="12 13" key="1">
    <citation type="journal article" date="2014" name="Int. J. Syst. Evol. Microbiol.">
        <title>Complete genome sequence of Corynebacterium casei LMG S-19264T (=DSM 44701T), isolated from a smear-ripened cheese.</title>
        <authorList>
            <consortium name="US DOE Joint Genome Institute (JGI-PGF)"/>
            <person name="Walter F."/>
            <person name="Albersmeier A."/>
            <person name="Kalinowski J."/>
            <person name="Ruckert C."/>
        </authorList>
    </citation>
    <scope>NUCLEOTIDE SEQUENCE [LARGE SCALE GENOMIC DNA]</scope>
    <source>
        <strain evidence="12 13">CGMCC 1.9161</strain>
    </source>
</reference>
<evidence type="ECO:0000256" key="7">
    <source>
        <dbReference type="ARBA" id="ARBA00022958"/>
    </source>
</evidence>
<evidence type="ECO:0000313" key="12">
    <source>
        <dbReference type="EMBL" id="GGK44986.1"/>
    </source>
</evidence>
<evidence type="ECO:0000256" key="11">
    <source>
        <dbReference type="HAMAP-Rule" id="MF_00276"/>
    </source>
</evidence>
<organism evidence="12 13">
    <name type="scientific">Salinarimonas ramus</name>
    <dbReference type="NCBI Taxonomy" id="690164"/>
    <lineage>
        <taxon>Bacteria</taxon>
        <taxon>Pseudomonadati</taxon>
        <taxon>Pseudomonadota</taxon>
        <taxon>Alphaproteobacteria</taxon>
        <taxon>Hyphomicrobiales</taxon>
        <taxon>Salinarimonadaceae</taxon>
        <taxon>Salinarimonas</taxon>
    </lineage>
</organism>
<keyword evidence="13" id="KW-1185">Reference proteome</keyword>
<dbReference type="GO" id="GO:0005886">
    <property type="term" value="C:plasma membrane"/>
    <property type="evidence" value="ECO:0007669"/>
    <property type="project" value="UniProtKB-SubCell"/>
</dbReference>
<comment type="similarity">
    <text evidence="11">Belongs to the KdpC family.</text>
</comment>
<keyword evidence="5 11" id="KW-0547">Nucleotide-binding</keyword>
<dbReference type="Pfam" id="PF02669">
    <property type="entry name" value="KdpC"/>
    <property type="match status" value="1"/>
</dbReference>
<keyword evidence="4 11" id="KW-0812">Transmembrane</keyword>
<keyword evidence="2 11" id="KW-1003">Cell membrane</keyword>
<dbReference type="PANTHER" id="PTHR30042">
    <property type="entry name" value="POTASSIUM-TRANSPORTING ATPASE C CHAIN"/>
    <property type="match status" value="1"/>
</dbReference>
<dbReference type="GO" id="GO:0008556">
    <property type="term" value="F:P-type potassium transmembrane transporter activity"/>
    <property type="evidence" value="ECO:0007669"/>
    <property type="project" value="InterPro"/>
</dbReference>
<evidence type="ECO:0000256" key="3">
    <source>
        <dbReference type="ARBA" id="ARBA00022538"/>
    </source>
</evidence>
<keyword evidence="9 11" id="KW-0406">Ion transport</keyword>
<keyword evidence="6 11" id="KW-0067">ATP-binding</keyword>
<evidence type="ECO:0000256" key="1">
    <source>
        <dbReference type="ARBA" id="ARBA00022448"/>
    </source>
</evidence>
<evidence type="ECO:0000313" key="13">
    <source>
        <dbReference type="Proteomes" id="UP000600449"/>
    </source>
</evidence>
<dbReference type="NCBIfam" id="TIGR00681">
    <property type="entry name" value="kdpC"/>
    <property type="match status" value="1"/>
</dbReference>
<dbReference type="HAMAP" id="MF_00276">
    <property type="entry name" value="KdpC"/>
    <property type="match status" value="1"/>
</dbReference>
<dbReference type="EMBL" id="BMMF01000011">
    <property type="protein sequence ID" value="GGK44986.1"/>
    <property type="molecule type" value="Genomic_DNA"/>
</dbReference>
<comment type="subunit">
    <text evidence="11">The system is composed of three essential subunits: KdpA, KdpB and KdpC.</text>
</comment>
<dbReference type="Proteomes" id="UP000600449">
    <property type="component" value="Unassembled WGS sequence"/>
</dbReference>
<gene>
    <name evidence="11 12" type="primary">kdpC</name>
    <name evidence="12" type="ORF">GCM10011322_35180</name>
</gene>
<evidence type="ECO:0000256" key="2">
    <source>
        <dbReference type="ARBA" id="ARBA00022475"/>
    </source>
</evidence>
<comment type="function">
    <text evidence="11">Part of the high-affinity ATP-driven potassium transport (or Kdp) system, which catalyzes the hydrolysis of ATP coupled with the electrogenic transport of potassium into the cytoplasm. This subunit acts as a catalytic chaperone that increases the ATP-binding affinity of the ATP-hydrolyzing subunit KdpB by the formation of a transient KdpB/KdpC/ATP ternary complex.</text>
</comment>
<keyword evidence="10 11" id="KW-0472">Membrane</keyword>
<evidence type="ECO:0000256" key="5">
    <source>
        <dbReference type="ARBA" id="ARBA00022741"/>
    </source>
</evidence>
<evidence type="ECO:0000256" key="4">
    <source>
        <dbReference type="ARBA" id="ARBA00022692"/>
    </source>
</evidence>
<name>A0A917V6K9_9HYPH</name>
<evidence type="ECO:0000256" key="9">
    <source>
        <dbReference type="ARBA" id="ARBA00023065"/>
    </source>
</evidence>
<dbReference type="PIRSF" id="PIRSF001296">
    <property type="entry name" value="K_ATPase_KdpC"/>
    <property type="match status" value="1"/>
</dbReference>
<accession>A0A917V6K9</accession>
<dbReference type="RefSeq" id="WP_188914568.1">
    <property type="nucleotide sequence ID" value="NZ_BMMF01000011.1"/>
</dbReference>
<dbReference type="AlphaFoldDB" id="A0A917V6K9"/>
<keyword evidence="1 11" id="KW-0813">Transport</keyword>
<protein>
    <recommendedName>
        <fullName evidence="11">Potassium-transporting ATPase KdpC subunit</fullName>
    </recommendedName>
    <alternativeName>
        <fullName evidence="11">ATP phosphohydrolase [potassium-transporting] C chain</fullName>
    </alternativeName>
    <alternativeName>
        <fullName evidence="11">Potassium-binding and translocating subunit C</fullName>
    </alternativeName>
    <alternativeName>
        <fullName evidence="11">Potassium-translocating ATPase C chain</fullName>
    </alternativeName>
</protein>
<keyword evidence="8 11" id="KW-1133">Transmembrane helix</keyword>
<keyword evidence="7 11" id="KW-0630">Potassium</keyword>
<dbReference type="InterPro" id="IPR003820">
    <property type="entry name" value="KdpC"/>
</dbReference>
<sequence length="204" mass="21081">MTRYANRTSATEPARRLGATIRPAITMILAFTLLTGIAYPLAITGVAQAVFPHQAAGSPVVDAEGRIVGSALVGQAFDGEGWFRPRPSAAGYDGSASTGSNLGPTSAELIARIEADVDRLRAEGVEGPIPVDLVTASGSGLDPDISPQAAYIQVARVAAARGLPEAEVRALVDAQVERPVLGVFGEAKVNVLALNLALREAAER</sequence>
<dbReference type="GO" id="GO:0005524">
    <property type="term" value="F:ATP binding"/>
    <property type="evidence" value="ECO:0007669"/>
    <property type="project" value="UniProtKB-UniRule"/>
</dbReference>
<comment type="subcellular location">
    <subcellularLocation>
        <location evidence="11">Cell membrane</location>
        <topology evidence="11">Single-pass membrane protein</topology>
    </subcellularLocation>
</comment>
<evidence type="ECO:0000256" key="10">
    <source>
        <dbReference type="ARBA" id="ARBA00023136"/>
    </source>
</evidence>
<evidence type="ECO:0000256" key="6">
    <source>
        <dbReference type="ARBA" id="ARBA00022840"/>
    </source>
</evidence>